<evidence type="ECO:0000313" key="3">
    <source>
        <dbReference type="Proteomes" id="UP001374579"/>
    </source>
</evidence>
<accession>A0AAN9C1I9</accession>
<feature type="compositionally biased region" description="Basic and acidic residues" evidence="1">
    <location>
        <begin position="87"/>
        <end position="105"/>
    </location>
</feature>
<name>A0AAN9C1I9_9CAEN</name>
<comment type="caution">
    <text evidence="2">The sequence shown here is derived from an EMBL/GenBank/DDBJ whole genome shotgun (WGS) entry which is preliminary data.</text>
</comment>
<evidence type="ECO:0000313" key="2">
    <source>
        <dbReference type="EMBL" id="KAK7115029.1"/>
    </source>
</evidence>
<organism evidence="2 3">
    <name type="scientific">Littorina saxatilis</name>
    <dbReference type="NCBI Taxonomy" id="31220"/>
    <lineage>
        <taxon>Eukaryota</taxon>
        <taxon>Metazoa</taxon>
        <taxon>Spiralia</taxon>
        <taxon>Lophotrochozoa</taxon>
        <taxon>Mollusca</taxon>
        <taxon>Gastropoda</taxon>
        <taxon>Caenogastropoda</taxon>
        <taxon>Littorinimorpha</taxon>
        <taxon>Littorinoidea</taxon>
        <taxon>Littorinidae</taxon>
        <taxon>Littorina</taxon>
    </lineage>
</organism>
<evidence type="ECO:0000256" key="1">
    <source>
        <dbReference type="SAM" id="MobiDB-lite"/>
    </source>
</evidence>
<keyword evidence="3" id="KW-1185">Reference proteome</keyword>
<gene>
    <name evidence="2" type="ORF">V1264_000978</name>
</gene>
<protein>
    <submittedName>
        <fullName evidence="2">Uncharacterized protein</fullName>
    </submittedName>
</protein>
<feature type="compositionally biased region" description="Basic residues" evidence="1">
    <location>
        <begin position="106"/>
        <end position="115"/>
    </location>
</feature>
<dbReference type="AlphaFoldDB" id="A0AAN9C1I9"/>
<feature type="region of interest" description="Disordered" evidence="1">
    <location>
        <begin position="1"/>
        <end position="132"/>
    </location>
</feature>
<proteinExistence type="predicted"/>
<dbReference type="Proteomes" id="UP001374579">
    <property type="component" value="Unassembled WGS sequence"/>
</dbReference>
<dbReference type="EMBL" id="JBAMIC010000001">
    <property type="protein sequence ID" value="KAK7115029.1"/>
    <property type="molecule type" value="Genomic_DNA"/>
</dbReference>
<reference evidence="2 3" key="1">
    <citation type="submission" date="2024-02" db="EMBL/GenBank/DDBJ databases">
        <title>Chromosome-scale genome assembly of the rough periwinkle Littorina saxatilis.</title>
        <authorList>
            <person name="De Jode A."/>
            <person name="Faria R."/>
            <person name="Formenti G."/>
            <person name="Sims Y."/>
            <person name="Smith T.P."/>
            <person name="Tracey A."/>
            <person name="Wood J.M.D."/>
            <person name="Zagrodzka Z.B."/>
            <person name="Johannesson K."/>
            <person name="Butlin R.K."/>
            <person name="Leder E.H."/>
        </authorList>
    </citation>
    <scope>NUCLEOTIDE SEQUENCE [LARGE SCALE GENOMIC DNA]</scope>
    <source>
        <strain evidence="2">Snail1</strain>
        <tissue evidence="2">Muscle</tissue>
    </source>
</reference>
<sequence>MKPGYSKRQQRGMRAQDKRGRMSFHPILHTHHHNLGCHTVPERTIKPGYPKRQQRGVRAEDERRKKRPFESSSDSSYSPPPSRVSHSAREDHETRIAQGSAERHESRGRKRKRVKRPFESSPILHTHHRHLG</sequence>